<dbReference type="Pfam" id="PF09033">
    <property type="entry name" value="DFF-C"/>
    <property type="match status" value="1"/>
</dbReference>
<keyword evidence="5" id="KW-1185">Reference proteome</keyword>
<comment type="caution">
    <text evidence="4">The sequence shown here is derived from an EMBL/GenBank/DDBJ whole genome shotgun (WGS) entry which is preliminary data.</text>
</comment>
<dbReference type="SMART" id="SM00266">
    <property type="entry name" value="CAD"/>
    <property type="match status" value="1"/>
</dbReference>
<gene>
    <name evidence="4" type="ORF">ElyMa_000598400</name>
</gene>
<dbReference type="InterPro" id="IPR015121">
    <property type="entry name" value="DNA_fragmentation_mid_dom"/>
</dbReference>
<dbReference type="InterPro" id="IPR003508">
    <property type="entry name" value="CIDE-N_dom"/>
</dbReference>
<dbReference type="Gene3D" id="3.10.20.10">
    <property type="match status" value="1"/>
</dbReference>
<protein>
    <submittedName>
        <fullName evidence="4">DNAation factor subunit alpha</fullName>
    </submittedName>
</protein>
<evidence type="ECO:0000256" key="2">
    <source>
        <dbReference type="PROSITE-ProRule" id="PRU00447"/>
    </source>
</evidence>
<dbReference type="AlphaFoldDB" id="A0AAV4G902"/>
<dbReference type="GO" id="GO:0042981">
    <property type="term" value="P:regulation of apoptotic process"/>
    <property type="evidence" value="ECO:0007669"/>
    <property type="project" value="TreeGrafter"/>
</dbReference>
<dbReference type="SUPFAM" id="SSF81783">
    <property type="entry name" value="C-terminal domain of DFF45/ICAD (DFF-C domain)"/>
    <property type="match status" value="1"/>
</dbReference>
<dbReference type="GO" id="GO:0006915">
    <property type="term" value="P:apoptotic process"/>
    <property type="evidence" value="ECO:0007669"/>
    <property type="project" value="UniProtKB-UniRule"/>
</dbReference>
<evidence type="ECO:0000259" key="3">
    <source>
        <dbReference type="PROSITE" id="PS51135"/>
    </source>
</evidence>
<feature type="domain" description="CIDE-N" evidence="3">
    <location>
        <begin position="4"/>
        <end position="83"/>
    </location>
</feature>
<dbReference type="PANTHER" id="PTHR12306">
    <property type="entry name" value="CELL DEATH ACTIVATOR CIDE"/>
    <property type="match status" value="1"/>
</dbReference>
<dbReference type="CDD" id="cd01615">
    <property type="entry name" value="CIDE_N"/>
    <property type="match status" value="1"/>
</dbReference>
<organism evidence="4 5">
    <name type="scientific">Elysia marginata</name>
    <dbReference type="NCBI Taxonomy" id="1093978"/>
    <lineage>
        <taxon>Eukaryota</taxon>
        <taxon>Metazoa</taxon>
        <taxon>Spiralia</taxon>
        <taxon>Lophotrochozoa</taxon>
        <taxon>Mollusca</taxon>
        <taxon>Gastropoda</taxon>
        <taxon>Heterobranchia</taxon>
        <taxon>Euthyneura</taxon>
        <taxon>Panpulmonata</taxon>
        <taxon>Sacoglossa</taxon>
        <taxon>Placobranchoidea</taxon>
        <taxon>Plakobranchidae</taxon>
        <taxon>Elysia</taxon>
    </lineage>
</organism>
<reference evidence="4 5" key="1">
    <citation type="journal article" date="2021" name="Elife">
        <title>Chloroplast acquisition without the gene transfer in kleptoplastic sea slugs, Plakobranchus ocellatus.</title>
        <authorList>
            <person name="Maeda T."/>
            <person name="Takahashi S."/>
            <person name="Yoshida T."/>
            <person name="Shimamura S."/>
            <person name="Takaki Y."/>
            <person name="Nagai Y."/>
            <person name="Toyoda A."/>
            <person name="Suzuki Y."/>
            <person name="Arimoto A."/>
            <person name="Ishii H."/>
            <person name="Satoh N."/>
            <person name="Nishiyama T."/>
            <person name="Hasebe M."/>
            <person name="Maruyama T."/>
            <person name="Minagawa J."/>
            <person name="Obokata J."/>
            <person name="Shigenobu S."/>
        </authorList>
    </citation>
    <scope>NUCLEOTIDE SEQUENCE [LARGE SCALE GENOMIC DNA]</scope>
</reference>
<evidence type="ECO:0000313" key="4">
    <source>
        <dbReference type="EMBL" id="GFR81156.1"/>
    </source>
</evidence>
<dbReference type="SUPFAM" id="SSF54277">
    <property type="entry name" value="CAD &amp; PB1 domains"/>
    <property type="match status" value="1"/>
</dbReference>
<name>A0AAV4G902_9GAST</name>
<dbReference type="EMBL" id="BMAT01001167">
    <property type="protein sequence ID" value="GFR81156.1"/>
    <property type="molecule type" value="Genomic_DNA"/>
</dbReference>
<keyword evidence="1 2" id="KW-0053">Apoptosis</keyword>
<accession>A0AAV4G902</accession>
<sequence length="199" mass="22356">MTDQVRPFKVWSCDRAVKKSLTAASLRDFIEKGCLKLGMKNTTGAVRIVLEEDGTEVDDEDYFSFLPQNSTLMLLKEGECWQPARTEAVARDETDHGGIPVREDETARLASDLRADLSHIITFSNDQLQQLVDEDTLTLAQLMGESERFSKSLQDACQRHLDERAQTTETAGLLKLYHKAHQEVKPGVKRKATSETEDG</sequence>
<dbReference type="Gene3D" id="1.10.1490.10">
    <property type="entry name" value="C-terminal domain of DFF45/ICAD (DFF-C domain)"/>
    <property type="match status" value="1"/>
</dbReference>
<dbReference type="Proteomes" id="UP000762676">
    <property type="component" value="Unassembled WGS sequence"/>
</dbReference>
<dbReference type="InterPro" id="IPR027296">
    <property type="entry name" value="DFF-C"/>
</dbReference>
<evidence type="ECO:0000313" key="5">
    <source>
        <dbReference type="Proteomes" id="UP000762676"/>
    </source>
</evidence>
<dbReference type="PANTHER" id="PTHR12306:SF15">
    <property type="entry name" value="DNAATION FACTOR-RELATED PROTEIN 1, ISOFORM B-RELATED"/>
    <property type="match status" value="1"/>
</dbReference>
<dbReference type="Pfam" id="PF02017">
    <property type="entry name" value="CIDE-N"/>
    <property type="match status" value="1"/>
</dbReference>
<dbReference type="PROSITE" id="PS51135">
    <property type="entry name" value="CIDE_N"/>
    <property type="match status" value="1"/>
</dbReference>
<evidence type="ECO:0000256" key="1">
    <source>
        <dbReference type="ARBA" id="ARBA00022703"/>
    </source>
</evidence>
<proteinExistence type="predicted"/>